<dbReference type="PRINTS" id="PR00149">
    <property type="entry name" value="FUMRATELYASE"/>
</dbReference>
<comment type="pathway">
    <text evidence="2 14">Purine metabolism; AMP biosynthesis via de novo pathway; AMP from IMP: step 2/2.</text>
</comment>
<comment type="similarity">
    <text evidence="3 14">Belongs to the lyase 1 family. Adenylosuccinate lyase subfamily.</text>
</comment>
<keyword evidence="7 14" id="KW-0658">Purine biosynthesis</keyword>
<dbReference type="Pfam" id="PF08328">
    <property type="entry name" value="ASL_C"/>
    <property type="match status" value="1"/>
</dbReference>
<dbReference type="GeneID" id="45566240"/>
<comment type="catalytic activity">
    <reaction evidence="9">
        <text>(2S)-2-[5-amino-1-(5-phospho-beta-D-ribosyl)imidazole-4-carboxamido]succinate = 5-amino-1-(5-phospho-beta-D-ribosyl)imidazole-4-carboxamide + fumarate</text>
        <dbReference type="Rhea" id="RHEA:23920"/>
        <dbReference type="ChEBI" id="CHEBI:29806"/>
        <dbReference type="ChEBI" id="CHEBI:58443"/>
        <dbReference type="ChEBI" id="CHEBI:58475"/>
        <dbReference type="EC" id="4.3.2.2"/>
    </reaction>
    <physiologicalReaction direction="left-to-right" evidence="9">
        <dbReference type="Rhea" id="RHEA:23921"/>
    </physiologicalReaction>
</comment>
<keyword evidence="8 14" id="KW-0456">Lyase</keyword>
<evidence type="ECO:0000256" key="14">
    <source>
        <dbReference type="RuleBase" id="RU361172"/>
    </source>
</evidence>
<evidence type="ECO:0000259" key="16">
    <source>
        <dbReference type="Pfam" id="PF08328"/>
    </source>
</evidence>
<evidence type="ECO:0000256" key="4">
    <source>
        <dbReference type="ARBA" id="ARBA00011668"/>
    </source>
</evidence>
<evidence type="ECO:0000256" key="10">
    <source>
        <dbReference type="ARBA" id="ARBA00025012"/>
    </source>
</evidence>
<dbReference type="Pfam" id="PF00206">
    <property type="entry name" value="Lyase_1"/>
    <property type="match status" value="1"/>
</dbReference>
<evidence type="ECO:0000256" key="1">
    <source>
        <dbReference type="ARBA" id="ARBA00004706"/>
    </source>
</evidence>
<dbReference type="PANTHER" id="PTHR43411">
    <property type="entry name" value="ADENYLOSUCCINATE LYASE"/>
    <property type="match status" value="1"/>
</dbReference>
<dbReference type="PANTHER" id="PTHR43411:SF1">
    <property type="entry name" value="ADENYLOSUCCINATE LYASE"/>
    <property type="match status" value="1"/>
</dbReference>
<evidence type="ECO:0000313" key="17">
    <source>
        <dbReference type="EMBL" id="AJJ10344.1"/>
    </source>
</evidence>
<dbReference type="InterPro" id="IPR022761">
    <property type="entry name" value="Fumarate_lyase_N"/>
</dbReference>
<feature type="domain" description="Adenylosuccinate lyase PurB C-terminal" evidence="16">
    <location>
        <begin position="331"/>
        <end position="445"/>
    </location>
</feature>
<comment type="function">
    <text evidence="10">Catalyzes two reactions in de novo purine nucleotide biosynthesis. Catalyzes the breakdown of 5-aminoimidazole- (N-succinylocarboxamide) ribotide (SAICAR or 2-[5-amino-1-(5-phospho-beta-D-ribosyl)imidazole-4-carboxamido]succinate) to 5-aminoimidazole-4-carboxamide ribotide (AICAR or 5-amino-1-(5-phospho-beta-D-ribosyl)imidazole-4-carboxamide) and fumarate, and of adenylosuccinate (ADS or N(6)-(1,2-dicarboxyethyl)-AMP) to adenosine monophosphate (AMP) and fumarate.</text>
</comment>
<keyword evidence="18" id="KW-1185">Reference proteome</keyword>
<evidence type="ECO:0000256" key="13">
    <source>
        <dbReference type="NCBIfam" id="TIGR00928"/>
    </source>
</evidence>
<dbReference type="Gene3D" id="1.10.40.30">
    <property type="entry name" value="Fumarase/aspartase (C-terminal domain)"/>
    <property type="match status" value="1"/>
</dbReference>
<dbReference type="InterPro" id="IPR004769">
    <property type="entry name" value="Pur_lyase"/>
</dbReference>
<sequence>MELSSLTAVSPIDGRYGDKVSALRPIFSEFGLLKFRVQVEVRWLQKLAACAEIKEVPAFDANANAYLDKIVQEFNEQDAQRIKTIERTTNHDVKAVEYFLKEKVESIPALHAVSEFIHFACTSEDINNLSHALMLQTARQDVILPMWRQLIDSIKALAHQHRDLPLLSRTHGQPATPTTIGKELANVAYRMERQYRQLSQVEILGKINGAVGNYNAHIVAYPEVDWHQFSESFVTSLGINWNPYTTQIEPHDYIAELFDCVARFNTILIDFDRDIWGYVALNHFKQKTIAGEIGSSTMPHKVNPIDFENSEGNLGLSNAVLGHLASKLPVSRWQRDLTDSTVLRNLGVGLGYAVIAYQATLKGISKLEVNEAHLLDELNHNWEVLAEPIQTVMRRYGIEKPYEKLKELTRGKRVDAAGMQTFIDSLALPEEEKTRLKAMTPANYIGRATTMVDELK</sequence>
<evidence type="ECO:0000256" key="2">
    <source>
        <dbReference type="ARBA" id="ARBA00004734"/>
    </source>
</evidence>
<accession>A0ABM5SAS3</accession>
<evidence type="ECO:0000256" key="12">
    <source>
        <dbReference type="ARBA" id="ARBA00049115"/>
    </source>
</evidence>
<evidence type="ECO:0000256" key="3">
    <source>
        <dbReference type="ARBA" id="ARBA00008273"/>
    </source>
</evidence>
<gene>
    <name evidence="17" type="primary">purB</name>
    <name evidence="17" type="ORF">CH64_903</name>
</gene>
<dbReference type="InterPro" id="IPR008948">
    <property type="entry name" value="L-Aspartase-like"/>
</dbReference>
<dbReference type="CDD" id="cd01598">
    <property type="entry name" value="PurB"/>
    <property type="match status" value="1"/>
</dbReference>
<dbReference type="Gene3D" id="1.10.275.10">
    <property type="entry name" value="Fumarase/aspartase (N-terminal domain)"/>
    <property type="match status" value="1"/>
</dbReference>
<comment type="subunit">
    <text evidence="4">Homotetramer. Residues from neighboring subunits contribute catalytic and substrate-binding residues to each active site.</text>
</comment>
<dbReference type="InterPro" id="IPR024083">
    <property type="entry name" value="Fumarase/histidase_N"/>
</dbReference>
<evidence type="ECO:0000256" key="7">
    <source>
        <dbReference type="ARBA" id="ARBA00022755"/>
    </source>
</evidence>
<dbReference type="InterPro" id="IPR047136">
    <property type="entry name" value="PurB_bact"/>
</dbReference>
<dbReference type="Proteomes" id="UP000031914">
    <property type="component" value="Chromosome"/>
</dbReference>
<evidence type="ECO:0000256" key="9">
    <source>
        <dbReference type="ARBA" id="ARBA00024477"/>
    </source>
</evidence>
<evidence type="ECO:0000256" key="6">
    <source>
        <dbReference type="ARBA" id="ARBA00017058"/>
    </source>
</evidence>
<evidence type="ECO:0000256" key="11">
    <source>
        <dbReference type="ARBA" id="ARBA00030717"/>
    </source>
</evidence>
<dbReference type="NCBIfam" id="NF006764">
    <property type="entry name" value="PRK09285.1"/>
    <property type="match status" value="1"/>
</dbReference>
<dbReference type="PROSITE" id="PS00163">
    <property type="entry name" value="FUMARATE_LYASES"/>
    <property type="match status" value="1"/>
</dbReference>
<evidence type="ECO:0000256" key="5">
    <source>
        <dbReference type="ARBA" id="ARBA00012339"/>
    </source>
</evidence>
<dbReference type="EC" id="4.3.2.2" evidence="5 13"/>
<evidence type="ECO:0000256" key="8">
    <source>
        <dbReference type="ARBA" id="ARBA00023239"/>
    </source>
</evidence>
<dbReference type="GO" id="GO:0016829">
    <property type="term" value="F:lyase activity"/>
    <property type="evidence" value="ECO:0007669"/>
    <property type="project" value="UniProtKB-KW"/>
</dbReference>
<dbReference type="NCBIfam" id="TIGR00928">
    <property type="entry name" value="purB"/>
    <property type="match status" value="1"/>
</dbReference>
<dbReference type="InterPro" id="IPR000362">
    <property type="entry name" value="Fumarate_lyase_fam"/>
</dbReference>
<evidence type="ECO:0000259" key="15">
    <source>
        <dbReference type="Pfam" id="PF00206"/>
    </source>
</evidence>
<dbReference type="EMBL" id="CP009787">
    <property type="protein sequence ID" value="AJJ10344.1"/>
    <property type="molecule type" value="Genomic_DNA"/>
</dbReference>
<dbReference type="InterPro" id="IPR020557">
    <property type="entry name" value="Fumarate_lyase_CS"/>
</dbReference>
<dbReference type="Gene3D" id="1.20.200.10">
    <property type="entry name" value="Fumarase/aspartase (Central domain)"/>
    <property type="match status" value="1"/>
</dbReference>
<feature type="domain" description="Fumarate lyase N-terminal" evidence="15">
    <location>
        <begin position="14"/>
        <end position="312"/>
    </location>
</feature>
<dbReference type="InterPro" id="IPR013539">
    <property type="entry name" value="PurB_C"/>
</dbReference>
<name>A0ABM5SAS3_YERRO</name>
<organism evidence="17 18">
    <name type="scientific">Yersinia rohdei</name>
    <dbReference type="NCBI Taxonomy" id="29485"/>
    <lineage>
        <taxon>Bacteria</taxon>
        <taxon>Pseudomonadati</taxon>
        <taxon>Pseudomonadota</taxon>
        <taxon>Gammaproteobacteria</taxon>
        <taxon>Enterobacterales</taxon>
        <taxon>Yersiniaceae</taxon>
        <taxon>Yersinia</taxon>
    </lineage>
</organism>
<reference evidence="17 18" key="1">
    <citation type="journal article" date="2015" name="Genome Announc.">
        <title>Thirty-Two Complete Genome Assemblies of Nine Yersinia Species, Including Y. pestis, Y. pseudotuberculosis, and Y. enterocolitica.</title>
        <authorList>
            <person name="Johnson S.L."/>
            <person name="Daligault H.E."/>
            <person name="Davenport K.W."/>
            <person name="Jaissle J."/>
            <person name="Frey K.G."/>
            <person name="Ladner J.T."/>
            <person name="Broomall S.M."/>
            <person name="Bishop-Lilly K.A."/>
            <person name="Bruce D.C."/>
            <person name="Coyne S.R."/>
            <person name="Gibbons H.S."/>
            <person name="Lo C.C."/>
            <person name="Munk A.C."/>
            <person name="Rosenzweig C.N."/>
            <person name="Koroleva G.I."/>
            <person name="Palacios G.F."/>
            <person name="Redden C.L."/>
            <person name="Xu Y."/>
            <person name="Minogue T.D."/>
            <person name="Chain P.S."/>
        </authorList>
    </citation>
    <scope>NUCLEOTIDE SEQUENCE [LARGE SCALE GENOMIC DNA]</scope>
    <source>
        <strain evidence="17 18">YRA</strain>
    </source>
</reference>
<comment type="pathway">
    <text evidence="1 14">Purine metabolism; IMP biosynthesis via de novo pathway; 5-amino-1-(5-phospho-D-ribosyl)imidazole-4-carboxamide from 5-amino-1-(5-phospho-D-ribosyl)imidazole-4-carboxylate: step 2/2.</text>
</comment>
<comment type="catalytic activity">
    <reaction evidence="12">
        <text>N(6)-(1,2-dicarboxyethyl)-AMP = fumarate + AMP</text>
        <dbReference type="Rhea" id="RHEA:16853"/>
        <dbReference type="ChEBI" id="CHEBI:29806"/>
        <dbReference type="ChEBI" id="CHEBI:57567"/>
        <dbReference type="ChEBI" id="CHEBI:456215"/>
        <dbReference type="EC" id="4.3.2.2"/>
    </reaction>
    <physiologicalReaction direction="left-to-right" evidence="12">
        <dbReference type="Rhea" id="RHEA:16854"/>
    </physiologicalReaction>
</comment>
<evidence type="ECO:0000313" key="18">
    <source>
        <dbReference type="Proteomes" id="UP000031914"/>
    </source>
</evidence>
<dbReference type="SUPFAM" id="SSF48557">
    <property type="entry name" value="L-aspartase-like"/>
    <property type="match status" value="1"/>
</dbReference>
<protein>
    <recommendedName>
        <fullName evidence="6 13">Adenylosuccinate lyase</fullName>
        <shortName evidence="14">ASL</shortName>
        <ecNumber evidence="5 13">4.3.2.2</ecNumber>
    </recommendedName>
    <alternativeName>
        <fullName evidence="11 14">Adenylosuccinase</fullName>
    </alternativeName>
</protein>
<dbReference type="RefSeq" id="WP_004713191.1">
    <property type="nucleotide sequence ID" value="NZ_CP009787.1"/>
</dbReference>
<proteinExistence type="inferred from homology"/>